<keyword evidence="2" id="KW-1185">Reference proteome</keyword>
<organism evidence="1 2">
    <name type="scientific">Pelagimonas phthalicica</name>
    <dbReference type="NCBI Taxonomy" id="1037362"/>
    <lineage>
        <taxon>Bacteria</taxon>
        <taxon>Pseudomonadati</taxon>
        <taxon>Pseudomonadota</taxon>
        <taxon>Alphaproteobacteria</taxon>
        <taxon>Rhodobacterales</taxon>
        <taxon>Roseobacteraceae</taxon>
        <taxon>Pelagimonas</taxon>
    </lineage>
</organism>
<evidence type="ECO:0000313" key="2">
    <source>
        <dbReference type="Proteomes" id="UP000225972"/>
    </source>
</evidence>
<reference evidence="2" key="1">
    <citation type="submission" date="2017-05" db="EMBL/GenBank/DDBJ databases">
        <authorList>
            <person name="Rodrigo-Torres L."/>
            <person name="Arahal R. D."/>
            <person name="Lucena T."/>
        </authorList>
    </citation>
    <scope>NUCLEOTIDE SEQUENCE [LARGE SCALE GENOMIC DNA]</scope>
    <source>
        <strain evidence="2">CECT 8649</strain>
    </source>
</reference>
<dbReference type="EMBL" id="FXXP01000005">
    <property type="protein sequence ID" value="SMX30467.1"/>
    <property type="molecule type" value="Genomic_DNA"/>
</dbReference>
<gene>
    <name evidence="1" type="ORF">TRP8649_04611</name>
</gene>
<dbReference type="Proteomes" id="UP000225972">
    <property type="component" value="Unassembled WGS sequence"/>
</dbReference>
<sequence>MMRPKFDLGLCKEGCVELRLVVFLLWLLTPSRKENQCLHVTCIR</sequence>
<name>A0A238JJW9_9RHOB</name>
<protein>
    <submittedName>
        <fullName evidence="1">Uncharacterized protein</fullName>
    </submittedName>
</protein>
<accession>A0A238JJW9</accession>
<dbReference type="AlphaFoldDB" id="A0A238JJW9"/>
<proteinExistence type="predicted"/>
<evidence type="ECO:0000313" key="1">
    <source>
        <dbReference type="EMBL" id="SMX30467.1"/>
    </source>
</evidence>